<dbReference type="CDD" id="cd18791">
    <property type="entry name" value="SF2_C_RHA"/>
    <property type="match status" value="1"/>
</dbReference>
<dbReference type="InterPro" id="IPR011709">
    <property type="entry name" value="DEAD-box_helicase_OB_fold"/>
</dbReference>
<dbReference type="InterPro" id="IPR027417">
    <property type="entry name" value="P-loop_NTPase"/>
</dbReference>
<dbReference type="FunFam" id="1.10.10.2130:FF:000001">
    <property type="entry name" value="Pre-mRNA-splicing factor ATP-dependent RNA helicase"/>
    <property type="match status" value="1"/>
</dbReference>
<evidence type="ECO:0000313" key="8">
    <source>
        <dbReference type="EMBL" id="PVD29672.1"/>
    </source>
</evidence>
<feature type="domain" description="Helicase C-terminal" evidence="7">
    <location>
        <begin position="1"/>
        <end position="153"/>
    </location>
</feature>
<dbReference type="GO" id="GO:0000390">
    <property type="term" value="P:spliceosomal complex disassembly"/>
    <property type="evidence" value="ECO:0007669"/>
    <property type="project" value="TreeGrafter"/>
</dbReference>
<dbReference type="Gene3D" id="3.40.50.300">
    <property type="entry name" value="P-loop containing nucleotide triphosphate hydrolases"/>
    <property type="match status" value="1"/>
</dbReference>
<gene>
    <name evidence="8" type="ORF">C0Q70_08927</name>
</gene>
<dbReference type="SUPFAM" id="SSF52540">
    <property type="entry name" value="P-loop containing nucleoside triphosphate hydrolases"/>
    <property type="match status" value="1"/>
</dbReference>
<evidence type="ECO:0000256" key="2">
    <source>
        <dbReference type="ARBA" id="ARBA00022741"/>
    </source>
</evidence>
<dbReference type="Gene3D" id="1.10.10.2130">
    <property type="entry name" value="DEAH helicase family, winged-helix domain"/>
    <property type="match status" value="1"/>
</dbReference>
<dbReference type="PANTHER" id="PTHR18934:SF85">
    <property type="entry name" value="ATP-DEPENDENT RNA HELICASE DHX8"/>
    <property type="match status" value="1"/>
</dbReference>
<dbReference type="GO" id="GO:0003724">
    <property type="term" value="F:RNA helicase activity"/>
    <property type="evidence" value="ECO:0007669"/>
    <property type="project" value="UniProtKB-EC"/>
</dbReference>
<evidence type="ECO:0000256" key="1">
    <source>
        <dbReference type="ARBA" id="ARBA00012552"/>
    </source>
</evidence>
<keyword evidence="5" id="KW-0067">ATP-binding</keyword>
<dbReference type="Proteomes" id="UP000245119">
    <property type="component" value="Linkage Group LG5"/>
</dbReference>
<dbReference type="GO" id="GO:0005524">
    <property type="term" value="F:ATP binding"/>
    <property type="evidence" value="ECO:0007669"/>
    <property type="project" value="UniProtKB-KW"/>
</dbReference>
<dbReference type="GO" id="GO:0003723">
    <property type="term" value="F:RNA binding"/>
    <property type="evidence" value="ECO:0007669"/>
    <property type="project" value="TreeGrafter"/>
</dbReference>
<protein>
    <recommendedName>
        <fullName evidence="1">RNA helicase</fullName>
        <ecNumber evidence="1">3.6.4.13</ecNumber>
    </recommendedName>
</protein>
<keyword evidence="2" id="KW-0547">Nucleotide-binding</keyword>
<keyword evidence="3" id="KW-0378">Hydrolase</keyword>
<dbReference type="Pfam" id="PF07717">
    <property type="entry name" value="OB_NTP_bind"/>
    <property type="match status" value="1"/>
</dbReference>
<comment type="catalytic activity">
    <reaction evidence="6">
        <text>ATP + H2O = ADP + phosphate + H(+)</text>
        <dbReference type="Rhea" id="RHEA:13065"/>
        <dbReference type="ChEBI" id="CHEBI:15377"/>
        <dbReference type="ChEBI" id="CHEBI:15378"/>
        <dbReference type="ChEBI" id="CHEBI:30616"/>
        <dbReference type="ChEBI" id="CHEBI:43474"/>
        <dbReference type="ChEBI" id="CHEBI:456216"/>
        <dbReference type="EC" id="3.6.4.13"/>
    </reaction>
</comment>
<dbReference type="GO" id="GO:0016787">
    <property type="term" value="F:hydrolase activity"/>
    <property type="evidence" value="ECO:0007669"/>
    <property type="project" value="UniProtKB-KW"/>
</dbReference>
<dbReference type="AlphaFoldDB" id="A0A2T7P8B7"/>
<evidence type="ECO:0000256" key="4">
    <source>
        <dbReference type="ARBA" id="ARBA00022806"/>
    </source>
</evidence>
<evidence type="ECO:0000256" key="5">
    <source>
        <dbReference type="ARBA" id="ARBA00022840"/>
    </source>
</evidence>
<dbReference type="OrthoDB" id="10253254at2759"/>
<dbReference type="PANTHER" id="PTHR18934">
    <property type="entry name" value="ATP-DEPENDENT RNA HELICASE"/>
    <property type="match status" value="1"/>
</dbReference>
<dbReference type="STRING" id="400727.A0A2T7P8B7"/>
<dbReference type="SMART" id="SM00490">
    <property type="entry name" value="HELICc"/>
    <property type="match status" value="1"/>
</dbReference>
<keyword evidence="9" id="KW-1185">Reference proteome</keyword>
<evidence type="ECO:0000256" key="6">
    <source>
        <dbReference type="ARBA" id="ARBA00047984"/>
    </source>
</evidence>
<dbReference type="EC" id="3.6.4.13" evidence="1"/>
<dbReference type="InterPro" id="IPR001650">
    <property type="entry name" value="Helicase_C-like"/>
</dbReference>
<accession>A0A2T7P8B7</accession>
<dbReference type="EMBL" id="PZQS01000005">
    <property type="protein sequence ID" value="PVD29672.1"/>
    <property type="molecule type" value="Genomic_DNA"/>
</dbReference>
<reference evidence="8 9" key="1">
    <citation type="submission" date="2018-04" db="EMBL/GenBank/DDBJ databases">
        <title>The genome of golden apple snail Pomacea canaliculata provides insight into stress tolerance and invasive adaptation.</title>
        <authorList>
            <person name="Liu C."/>
            <person name="Liu B."/>
            <person name="Ren Y."/>
            <person name="Zhang Y."/>
            <person name="Wang H."/>
            <person name="Li S."/>
            <person name="Jiang F."/>
            <person name="Yin L."/>
            <person name="Zhang G."/>
            <person name="Qian W."/>
            <person name="Fan W."/>
        </authorList>
    </citation>
    <scope>NUCLEOTIDE SEQUENCE [LARGE SCALE GENOMIC DNA]</scope>
    <source>
        <strain evidence="8">SZHN2017</strain>
        <tissue evidence="8">Muscle</tissue>
    </source>
</reference>
<sequence>MLDEAHERTIHTDVLFGLLKQAVKKRKELKLIVTSATSWMPYQILSYFFEAVIIATNIAETSLTIDGIYYVVDPGFVKQNVYNSKTGMDQLIVTPISQAQAKQRAGRAGRTGPGKCYRLYTERAYRDEMLPTNVPEIQRTNLASTVLSLKAMGINDLLSFDFMDAPPMQTLISAMEQLHALSALDDEGLLTRLGRRDKQALADQKKAKFHQPEGDHLTLLSVYNSWKNNKFSSPWCYENFVQIRTLKRAQDVRKQMLGIMDRHKLDVVSSGKNTARVQKAICSGFFRNAAKKDPQEGYRTIVDSQVVYIHPSSALFNRQPDWVIYHELVMTTKEYMREVTAIDPKWLVEFAPKFFKFSDPTRLSKQKKQQKIEPLYNKYEEPNAWRISRAFRKFHTKVTF</sequence>
<dbReference type="InterPro" id="IPR042035">
    <property type="entry name" value="DEAH_win-hel_dom"/>
</dbReference>
<evidence type="ECO:0000256" key="3">
    <source>
        <dbReference type="ARBA" id="ARBA00022801"/>
    </source>
</evidence>
<evidence type="ECO:0000259" key="7">
    <source>
        <dbReference type="PROSITE" id="PS51194"/>
    </source>
</evidence>
<proteinExistence type="predicted"/>
<organism evidence="8 9">
    <name type="scientific">Pomacea canaliculata</name>
    <name type="common">Golden apple snail</name>
    <dbReference type="NCBI Taxonomy" id="400727"/>
    <lineage>
        <taxon>Eukaryota</taxon>
        <taxon>Metazoa</taxon>
        <taxon>Spiralia</taxon>
        <taxon>Lophotrochozoa</taxon>
        <taxon>Mollusca</taxon>
        <taxon>Gastropoda</taxon>
        <taxon>Caenogastropoda</taxon>
        <taxon>Architaenioglossa</taxon>
        <taxon>Ampullarioidea</taxon>
        <taxon>Ampullariidae</taxon>
        <taxon>Pomacea</taxon>
    </lineage>
</organism>
<dbReference type="GO" id="GO:0071013">
    <property type="term" value="C:catalytic step 2 spliceosome"/>
    <property type="evidence" value="ECO:0007669"/>
    <property type="project" value="TreeGrafter"/>
</dbReference>
<evidence type="ECO:0000313" key="9">
    <source>
        <dbReference type="Proteomes" id="UP000245119"/>
    </source>
</evidence>
<keyword evidence="4" id="KW-0347">Helicase</keyword>
<comment type="caution">
    <text evidence="8">The sequence shown here is derived from an EMBL/GenBank/DDBJ whole genome shotgun (WGS) entry which is preliminary data.</text>
</comment>
<name>A0A2T7P8B7_POMCA</name>
<dbReference type="PROSITE" id="PS51194">
    <property type="entry name" value="HELICASE_CTER"/>
    <property type="match status" value="1"/>
</dbReference>
<dbReference type="FunFam" id="3.40.50.300:FF:003016">
    <property type="entry name" value="DEAH-box helicase 9"/>
    <property type="match status" value="1"/>
</dbReference>